<proteinExistence type="predicted"/>
<keyword evidence="2" id="KW-0732">Signal</keyword>
<evidence type="ECO:0000256" key="2">
    <source>
        <dbReference type="SAM" id="SignalP"/>
    </source>
</evidence>
<comment type="caution">
    <text evidence="3">The sequence shown here is derived from an EMBL/GenBank/DDBJ whole genome shotgun (WGS) entry which is preliminary data.</text>
</comment>
<organism evidence="3 4">
    <name type="scientific">Ramalina farinacea</name>
    <dbReference type="NCBI Taxonomy" id="258253"/>
    <lineage>
        <taxon>Eukaryota</taxon>
        <taxon>Fungi</taxon>
        <taxon>Dikarya</taxon>
        <taxon>Ascomycota</taxon>
        <taxon>Pezizomycotina</taxon>
        <taxon>Lecanoromycetes</taxon>
        <taxon>OSLEUM clade</taxon>
        <taxon>Lecanoromycetidae</taxon>
        <taxon>Lecanorales</taxon>
        <taxon>Lecanorineae</taxon>
        <taxon>Ramalinaceae</taxon>
        <taxon>Ramalina</taxon>
    </lineage>
</organism>
<gene>
    <name evidence="3" type="ORF">OHK93_008793</name>
</gene>
<evidence type="ECO:0000313" key="3">
    <source>
        <dbReference type="EMBL" id="MDI1489514.1"/>
    </source>
</evidence>
<evidence type="ECO:0000256" key="1">
    <source>
        <dbReference type="SAM" id="MobiDB-lite"/>
    </source>
</evidence>
<dbReference type="AlphaFoldDB" id="A0AA43QQ61"/>
<name>A0AA43QQ61_9LECA</name>
<reference evidence="3" key="1">
    <citation type="journal article" date="2023" name="Genome Biol. Evol.">
        <title>First Whole Genome Sequence and Flow Cytometry Genome Size Data for the Lichen-Forming Fungus Ramalina farinacea (Ascomycota).</title>
        <authorList>
            <person name="Llewellyn T."/>
            <person name="Mian S."/>
            <person name="Hill R."/>
            <person name="Leitch I.J."/>
            <person name="Gaya E."/>
        </authorList>
    </citation>
    <scope>NUCLEOTIDE SEQUENCE</scope>
    <source>
        <strain evidence="3">LIQ254RAFAR</strain>
    </source>
</reference>
<keyword evidence="4" id="KW-1185">Reference proteome</keyword>
<protein>
    <submittedName>
        <fullName evidence="3">Uncharacterized protein</fullName>
    </submittedName>
</protein>
<feature type="region of interest" description="Disordered" evidence="1">
    <location>
        <begin position="36"/>
        <end position="77"/>
    </location>
</feature>
<sequence>MVMLFPISFSRPSLAAWLLLAPALINSSPLSVDPRALGGTTGATTPGGTAGSPGDYDNPMDYPGTSSDSSSPSSISSGNTFTVNNTFTISVALSDGTQGITQTYANVNASLNALYTLLTLPNTTHNNLADPVNATASNTMAGFTTKPAPNPMASVYGAGSSSSVPLDVSYPNAAQIMKGLQGWLVGKTVGAVVDFQVMGTTGGGVAQGLPPGVVVAKGFVRGVDPGQNLQEAACVKFGC</sequence>
<feature type="compositionally biased region" description="Low complexity" evidence="1">
    <location>
        <begin position="66"/>
        <end position="77"/>
    </location>
</feature>
<evidence type="ECO:0000313" key="4">
    <source>
        <dbReference type="Proteomes" id="UP001161017"/>
    </source>
</evidence>
<accession>A0AA43QQ61</accession>
<dbReference type="EMBL" id="JAPUFD010000009">
    <property type="protein sequence ID" value="MDI1489514.1"/>
    <property type="molecule type" value="Genomic_DNA"/>
</dbReference>
<dbReference type="Proteomes" id="UP001161017">
    <property type="component" value="Unassembled WGS sequence"/>
</dbReference>
<feature type="signal peptide" evidence="2">
    <location>
        <begin position="1"/>
        <end position="15"/>
    </location>
</feature>
<feature type="chain" id="PRO_5041259817" evidence="2">
    <location>
        <begin position="16"/>
        <end position="239"/>
    </location>
</feature>